<keyword evidence="2" id="KW-1185">Reference proteome</keyword>
<dbReference type="Proteomes" id="UP001165186">
    <property type="component" value="Unassembled WGS sequence"/>
</dbReference>
<dbReference type="EMBL" id="BSXG01000003">
    <property type="protein sequence ID" value="GME22708.1"/>
    <property type="molecule type" value="Genomic_DNA"/>
</dbReference>
<evidence type="ECO:0000313" key="1">
    <source>
        <dbReference type="EMBL" id="GME22708.1"/>
    </source>
</evidence>
<proteinExistence type="predicted"/>
<accession>A0ACB5RQB5</accession>
<organism evidence="1 2">
    <name type="scientific">Neofusicoccum parvum</name>
    <dbReference type="NCBI Taxonomy" id="310453"/>
    <lineage>
        <taxon>Eukaryota</taxon>
        <taxon>Fungi</taxon>
        <taxon>Dikarya</taxon>
        <taxon>Ascomycota</taxon>
        <taxon>Pezizomycotina</taxon>
        <taxon>Dothideomycetes</taxon>
        <taxon>Dothideomycetes incertae sedis</taxon>
        <taxon>Botryosphaeriales</taxon>
        <taxon>Botryosphaeriaceae</taxon>
        <taxon>Neofusicoccum</taxon>
    </lineage>
</organism>
<evidence type="ECO:0000313" key="2">
    <source>
        <dbReference type="Proteomes" id="UP001165186"/>
    </source>
</evidence>
<gene>
    <name evidence="1" type="primary">g2448</name>
    <name evidence="1" type="ORF">NpPPO83_00002448</name>
</gene>
<name>A0ACB5RQB5_9PEZI</name>
<protein>
    <submittedName>
        <fullName evidence="1">Uncharacterized protein K452DRAFT_291480</fullName>
    </submittedName>
</protein>
<comment type="caution">
    <text evidence="1">The sequence shown here is derived from an EMBL/GenBank/DDBJ whole genome shotgun (WGS) entry which is preliminary data.</text>
</comment>
<sequence>MLAILGLFAHRAAAQDVYAPFSGAIYIVGADGVQISAASPAYCPQCCATDHTCQYLSSSSVVGCCPAGQTCSGGVSAQQITTVTVTVIQTQTQYVQGQGTTVYGGPAYVQPTTTAYVGAQGGGNVYAGYCSTLIADGPGLPTTRAGDCGTILVRGLGKGERL</sequence>
<reference evidence="1" key="1">
    <citation type="submission" date="2024-09" db="EMBL/GenBank/DDBJ databases">
        <title>Draft Genome Sequences of Neofusicoccum parvum.</title>
        <authorList>
            <person name="Ashida A."/>
            <person name="Camagna M."/>
            <person name="Tanaka A."/>
            <person name="Takemoto D."/>
        </authorList>
    </citation>
    <scope>NUCLEOTIDE SEQUENCE</scope>
    <source>
        <strain evidence="1">PPO83</strain>
    </source>
</reference>